<accession>A0ABS9YQV8</accession>
<evidence type="ECO:0000313" key="5">
    <source>
        <dbReference type="EMBL" id="MCI4673633.1"/>
    </source>
</evidence>
<evidence type="ECO:0000256" key="1">
    <source>
        <dbReference type="ARBA" id="ARBA00002247"/>
    </source>
</evidence>
<evidence type="ECO:0000313" key="6">
    <source>
        <dbReference type="Proteomes" id="UP001139068"/>
    </source>
</evidence>
<dbReference type="InterPro" id="IPR004893">
    <property type="entry name" value="NifW"/>
</dbReference>
<evidence type="ECO:0000256" key="2">
    <source>
        <dbReference type="ARBA" id="ARBA00008351"/>
    </source>
</evidence>
<evidence type="ECO:0000256" key="3">
    <source>
        <dbReference type="ARBA" id="ARBA00023231"/>
    </source>
</evidence>
<protein>
    <recommendedName>
        <fullName evidence="4">Nitrogenase-stabilizing/protective protein NifW</fullName>
    </recommendedName>
</protein>
<organism evidence="5 6">
    <name type="scientific">Candidatus Mycolicibacterium alkanivorans</name>
    <dbReference type="NCBI Taxonomy" id="2954114"/>
    <lineage>
        <taxon>Bacteria</taxon>
        <taxon>Bacillati</taxon>
        <taxon>Actinomycetota</taxon>
        <taxon>Actinomycetes</taxon>
        <taxon>Mycobacteriales</taxon>
        <taxon>Mycobacteriaceae</taxon>
        <taxon>Mycolicibacterium</taxon>
    </lineage>
</organism>
<dbReference type="PIRSF" id="PIRSF005790">
    <property type="entry name" value="NifW"/>
    <property type="match status" value="1"/>
</dbReference>
<proteinExistence type="inferred from homology"/>
<dbReference type="HAMAP" id="MF_00529">
    <property type="entry name" value="NifW"/>
    <property type="match status" value="1"/>
</dbReference>
<dbReference type="Pfam" id="PF03206">
    <property type="entry name" value="NifW"/>
    <property type="match status" value="1"/>
</dbReference>
<comment type="subunit">
    <text evidence="4">Homotrimer; associates with NifD.</text>
</comment>
<evidence type="ECO:0000256" key="4">
    <source>
        <dbReference type="HAMAP-Rule" id="MF_00529"/>
    </source>
</evidence>
<dbReference type="Proteomes" id="UP001139068">
    <property type="component" value="Unassembled WGS sequence"/>
</dbReference>
<comment type="function">
    <text evidence="1 4">May protect the nitrogenase Fe-Mo protein from oxidative damage.</text>
</comment>
<sequence length="116" mass="12974">MTTATDGLAAFRQCETAEDYFAFFGLSYDPAVVNVNRLHILKHFARQLADLHAHRSAPEPTEQILADYRDALVAAYQAFTTGTALEHRVFKVLQDHAPRAFVPIGEVTVRTTEGRK</sequence>
<dbReference type="EMBL" id="JAIVFL010000001">
    <property type="protein sequence ID" value="MCI4673633.1"/>
    <property type="molecule type" value="Genomic_DNA"/>
</dbReference>
<keyword evidence="3 4" id="KW-0535">Nitrogen fixation</keyword>
<comment type="caution">
    <text evidence="5">The sequence shown here is derived from an EMBL/GenBank/DDBJ whole genome shotgun (WGS) entry which is preliminary data.</text>
</comment>
<gene>
    <name evidence="4" type="primary">nifW</name>
    <name evidence="5" type="ORF">K9U37_01125</name>
</gene>
<name>A0ABS9YQV8_9MYCO</name>
<comment type="similarity">
    <text evidence="2 4">Belongs to the NifW family.</text>
</comment>
<dbReference type="RefSeq" id="WP_243070151.1">
    <property type="nucleotide sequence ID" value="NZ_JAIVFL010000001.1"/>
</dbReference>
<keyword evidence="6" id="KW-1185">Reference proteome</keyword>
<reference evidence="5" key="1">
    <citation type="journal article" date="2022" name="ISME J.">
        <title>Identification of active gaseous-alkane degraders at natural gas seeps.</title>
        <authorList>
            <person name="Farhan Ul Haque M."/>
            <person name="Hernandez M."/>
            <person name="Crombie A.T."/>
            <person name="Murrell J.C."/>
        </authorList>
    </citation>
    <scope>NUCLEOTIDE SEQUENCE</scope>
    <source>
        <strain evidence="5">ANDR5</strain>
    </source>
</reference>